<evidence type="ECO:0000313" key="2">
    <source>
        <dbReference type="EMBL" id="ELR18118.1"/>
    </source>
</evidence>
<organism evidence="2 3">
    <name type="scientific">Acanthamoeba castellanii (strain ATCC 30010 / Neff)</name>
    <dbReference type="NCBI Taxonomy" id="1257118"/>
    <lineage>
        <taxon>Eukaryota</taxon>
        <taxon>Amoebozoa</taxon>
        <taxon>Discosea</taxon>
        <taxon>Longamoebia</taxon>
        <taxon>Centramoebida</taxon>
        <taxon>Acanthamoebidae</taxon>
        <taxon>Acanthamoeba</taxon>
    </lineage>
</organism>
<protein>
    <submittedName>
        <fullName evidence="2">Uncharacterized protein</fullName>
    </submittedName>
</protein>
<dbReference type="KEGG" id="acan:ACA1_368190"/>
<feature type="signal peptide" evidence="1">
    <location>
        <begin position="1"/>
        <end position="25"/>
    </location>
</feature>
<proteinExistence type="predicted"/>
<dbReference type="Proteomes" id="UP000011083">
    <property type="component" value="Unassembled WGS sequence"/>
</dbReference>
<dbReference type="VEuPathDB" id="AmoebaDB:ACA1_368190"/>
<dbReference type="GeneID" id="14918909"/>
<dbReference type="PROSITE" id="PS51257">
    <property type="entry name" value="PROKAR_LIPOPROTEIN"/>
    <property type="match status" value="1"/>
</dbReference>
<sequence>MNRFASFVCLLALAFLACLVASVHGDFAPAGFAAPCGNCGNCPNRQECVPSQCKSCPALVSSFYPYSNNRTLIMKIHVNNNHTQGDQITYYAFVEKVYQGRSSGNVVQILYQSMKDPCYTNYFNDWYVVAIPYATMAAKPSVCADLPGAPECFFIQLNQCYYFKLYSELTKGELQVLAAHGN</sequence>
<keyword evidence="3" id="KW-1185">Reference proteome</keyword>
<accession>L8H044</accession>
<name>L8H044_ACACF</name>
<reference evidence="2 3" key="1">
    <citation type="journal article" date="2013" name="Genome Biol.">
        <title>Genome of Acanthamoeba castellanii highlights extensive lateral gene transfer and early evolution of tyrosine kinase signaling.</title>
        <authorList>
            <person name="Clarke M."/>
            <person name="Lohan A.J."/>
            <person name="Liu B."/>
            <person name="Lagkouvardos I."/>
            <person name="Roy S."/>
            <person name="Zafar N."/>
            <person name="Bertelli C."/>
            <person name="Schilde C."/>
            <person name="Kianianmomeni A."/>
            <person name="Burglin T.R."/>
            <person name="Frech C."/>
            <person name="Turcotte B."/>
            <person name="Kopec K.O."/>
            <person name="Synnott J.M."/>
            <person name="Choo C."/>
            <person name="Paponov I."/>
            <person name="Finkler A."/>
            <person name="Soon Heng Tan C."/>
            <person name="Hutchins A.P."/>
            <person name="Weinmeier T."/>
            <person name="Rattei T."/>
            <person name="Chu J.S."/>
            <person name="Gimenez G."/>
            <person name="Irimia M."/>
            <person name="Rigden D.J."/>
            <person name="Fitzpatrick D.A."/>
            <person name="Lorenzo-Morales J."/>
            <person name="Bateman A."/>
            <person name="Chiu C.H."/>
            <person name="Tang P."/>
            <person name="Hegemann P."/>
            <person name="Fromm H."/>
            <person name="Raoult D."/>
            <person name="Greub G."/>
            <person name="Miranda-Saavedra D."/>
            <person name="Chen N."/>
            <person name="Nash P."/>
            <person name="Ginger M.L."/>
            <person name="Horn M."/>
            <person name="Schaap P."/>
            <person name="Caler L."/>
            <person name="Loftus B."/>
        </authorList>
    </citation>
    <scope>NUCLEOTIDE SEQUENCE [LARGE SCALE GENOMIC DNA]</scope>
    <source>
        <strain evidence="2 3">Neff</strain>
    </source>
</reference>
<dbReference type="RefSeq" id="XP_004340138.1">
    <property type="nucleotide sequence ID" value="XM_004340090.1"/>
</dbReference>
<dbReference type="EMBL" id="KB007960">
    <property type="protein sequence ID" value="ELR18118.1"/>
    <property type="molecule type" value="Genomic_DNA"/>
</dbReference>
<gene>
    <name evidence="2" type="ORF">ACA1_368190</name>
</gene>
<feature type="chain" id="PRO_5003990587" evidence="1">
    <location>
        <begin position="26"/>
        <end position="182"/>
    </location>
</feature>
<evidence type="ECO:0000256" key="1">
    <source>
        <dbReference type="SAM" id="SignalP"/>
    </source>
</evidence>
<evidence type="ECO:0000313" key="3">
    <source>
        <dbReference type="Proteomes" id="UP000011083"/>
    </source>
</evidence>
<keyword evidence="1" id="KW-0732">Signal</keyword>
<dbReference type="AlphaFoldDB" id="L8H044"/>